<comment type="caution">
    <text evidence="1">The sequence shown here is derived from an EMBL/GenBank/DDBJ whole genome shotgun (WGS) entry which is preliminary data.</text>
</comment>
<proteinExistence type="predicted"/>
<evidence type="ECO:0000313" key="1">
    <source>
        <dbReference type="EMBL" id="GBN66463.1"/>
    </source>
</evidence>
<keyword evidence="2" id="KW-1185">Reference proteome</keyword>
<dbReference type="EMBL" id="BGPR01014729">
    <property type="protein sequence ID" value="GBN66463.1"/>
    <property type="molecule type" value="Genomic_DNA"/>
</dbReference>
<gene>
    <name evidence="1" type="ORF">AVEN_251075_1</name>
</gene>
<accession>A0A4Y2QT23</accession>
<dbReference type="Proteomes" id="UP000499080">
    <property type="component" value="Unassembled WGS sequence"/>
</dbReference>
<sequence length="103" mass="11377">MVPTRRRPSVQGIKCPTVHSGHITATSHRVTLCQDSTVHHLPVTDGSPSALPFHGLSNFSETKGVETAVRNETRKHRTLQRPSLEIHCRLGTLRLADIPEGVR</sequence>
<organism evidence="1 2">
    <name type="scientific">Araneus ventricosus</name>
    <name type="common">Orbweaver spider</name>
    <name type="synonym">Epeira ventricosa</name>
    <dbReference type="NCBI Taxonomy" id="182803"/>
    <lineage>
        <taxon>Eukaryota</taxon>
        <taxon>Metazoa</taxon>
        <taxon>Ecdysozoa</taxon>
        <taxon>Arthropoda</taxon>
        <taxon>Chelicerata</taxon>
        <taxon>Arachnida</taxon>
        <taxon>Araneae</taxon>
        <taxon>Araneomorphae</taxon>
        <taxon>Entelegynae</taxon>
        <taxon>Araneoidea</taxon>
        <taxon>Araneidae</taxon>
        <taxon>Araneus</taxon>
    </lineage>
</organism>
<evidence type="ECO:0000313" key="2">
    <source>
        <dbReference type="Proteomes" id="UP000499080"/>
    </source>
</evidence>
<dbReference type="AlphaFoldDB" id="A0A4Y2QT23"/>
<protein>
    <submittedName>
        <fullName evidence="1">Uncharacterized protein</fullName>
    </submittedName>
</protein>
<name>A0A4Y2QT23_ARAVE</name>
<reference evidence="1 2" key="1">
    <citation type="journal article" date="2019" name="Sci. Rep.">
        <title>Orb-weaving spider Araneus ventricosus genome elucidates the spidroin gene catalogue.</title>
        <authorList>
            <person name="Kono N."/>
            <person name="Nakamura H."/>
            <person name="Ohtoshi R."/>
            <person name="Moran D.A.P."/>
            <person name="Shinohara A."/>
            <person name="Yoshida Y."/>
            <person name="Fujiwara M."/>
            <person name="Mori M."/>
            <person name="Tomita M."/>
            <person name="Arakawa K."/>
        </authorList>
    </citation>
    <scope>NUCLEOTIDE SEQUENCE [LARGE SCALE GENOMIC DNA]</scope>
</reference>